<gene>
    <name evidence="1" type="ORF">HBH39_14500</name>
</gene>
<name>A0A6G9QLT0_9GAMM</name>
<proteinExistence type="predicted"/>
<protein>
    <submittedName>
        <fullName evidence="1">Uncharacterized protein</fullName>
    </submittedName>
</protein>
<sequence>MELNGRKSVIEQKEISNSCKSCDRLTEIEGEMVCYQQGRITRLLPIEPNHSLIKLVCIGWQKK</sequence>
<keyword evidence="2" id="KW-1185">Reference proteome</keyword>
<evidence type="ECO:0000313" key="2">
    <source>
        <dbReference type="Proteomes" id="UP000502608"/>
    </source>
</evidence>
<dbReference type="AlphaFoldDB" id="A0A6G9QLT0"/>
<reference evidence="1 2" key="1">
    <citation type="submission" date="2020-03" db="EMBL/GenBank/DDBJ databases">
        <title>Complete genome sequence of Shewanella sp.</title>
        <authorList>
            <person name="Kim Y.-S."/>
            <person name="Kim S.-J."/>
            <person name="Jung H.-K."/>
            <person name="Kim K.-H."/>
        </authorList>
    </citation>
    <scope>NUCLEOTIDE SEQUENCE [LARGE SCALE GENOMIC DNA]</scope>
    <source>
        <strain evidence="1 2">PN3F2</strain>
    </source>
</reference>
<dbReference type="Proteomes" id="UP000502608">
    <property type="component" value="Chromosome"/>
</dbReference>
<evidence type="ECO:0000313" key="1">
    <source>
        <dbReference type="EMBL" id="QIR15544.1"/>
    </source>
</evidence>
<dbReference type="RefSeq" id="WP_167679400.1">
    <property type="nucleotide sequence ID" value="NZ_CP050313.1"/>
</dbReference>
<dbReference type="KEGG" id="saes:HBH39_14500"/>
<organism evidence="1 2">
    <name type="scientific">Shewanella aestuarii</name>
    <dbReference type="NCBI Taxonomy" id="1028752"/>
    <lineage>
        <taxon>Bacteria</taxon>
        <taxon>Pseudomonadati</taxon>
        <taxon>Pseudomonadota</taxon>
        <taxon>Gammaproteobacteria</taxon>
        <taxon>Alteromonadales</taxon>
        <taxon>Shewanellaceae</taxon>
        <taxon>Shewanella</taxon>
    </lineage>
</organism>
<dbReference type="EMBL" id="CP050313">
    <property type="protein sequence ID" value="QIR15544.1"/>
    <property type="molecule type" value="Genomic_DNA"/>
</dbReference>
<accession>A0A6G9QLT0</accession>